<sequence length="160" mass="18678">MLGYTPKIQFRCRTSTFREVCNVLVRKFGEPFVEKLRLLQISQFLRVPQMHQNVPLIYMLLSKWDMKTKSFIIKGQSLQFISDEVALLIGMPNRGITFDIGTARSTGKTSNDIRHDIERMDNTTPIDDINRRVIRNVNLIFVPIINSKHWTLLVCNLRKN</sequence>
<evidence type="ECO:0008006" key="3">
    <source>
        <dbReference type="Google" id="ProtNLM"/>
    </source>
</evidence>
<reference evidence="1 2" key="2">
    <citation type="journal article" date="2017" name="Nature">
        <title>The Apostasia genome and the evolution of orchids.</title>
        <authorList>
            <person name="Zhang G.Q."/>
            <person name="Liu K.W."/>
            <person name="Li Z."/>
            <person name="Lohaus R."/>
            <person name="Hsiao Y.Y."/>
            <person name="Niu S.C."/>
            <person name="Wang J.Y."/>
            <person name="Lin Y.C."/>
            <person name="Xu Q."/>
            <person name="Chen L.J."/>
            <person name="Yoshida K."/>
            <person name="Fujiwara S."/>
            <person name="Wang Z.W."/>
            <person name="Zhang Y.Q."/>
            <person name="Mitsuda N."/>
            <person name="Wang M."/>
            <person name="Liu G.H."/>
            <person name="Pecoraro L."/>
            <person name="Huang H.X."/>
            <person name="Xiao X.J."/>
            <person name="Lin M."/>
            <person name="Wu X.Y."/>
            <person name="Wu W.L."/>
            <person name="Chen Y.Y."/>
            <person name="Chang S.B."/>
            <person name="Sakamoto S."/>
            <person name="Ohme-Takagi M."/>
            <person name="Yagi M."/>
            <person name="Zeng S.J."/>
            <person name="Shen C.Y."/>
            <person name="Yeh C.M."/>
            <person name="Luo Y.B."/>
            <person name="Tsai W.C."/>
            <person name="Van de Peer Y."/>
            <person name="Liu Z.J."/>
        </authorList>
    </citation>
    <scope>NUCLEOTIDE SEQUENCE [LARGE SCALE GENOMIC DNA]</scope>
    <source>
        <tissue evidence="1">The whole plant</tissue>
    </source>
</reference>
<evidence type="ECO:0000313" key="1">
    <source>
        <dbReference type="EMBL" id="PKU66736.1"/>
    </source>
</evidence>
<gene>
    <name evidence="1" type="ORF">MA16_Dca014155</name>
</gene>
<organism evidence="1 2">
    <name type="scientific">Dendrobium catenatum</name>
    <dbReference type="NCBI Taxonomy" id="906689"/>
    <lineage>
        <taxon>Eukaryota</taxon>
        <taxon>Viridiplantae</taxon>
        <taxon>Streptophyta</taxon>
        <taxon>Embryophyta</taxon>
        <taxon>Tracheophyta</taxon>
        <taxon>Spermatophyta</taxon>
        <taxon>Magnoliopsida</taxon>
        <taxon>Liliopsida</taxon>
        <taxon>Asparagales</taxon>
        <taxon>Orchidaceae</taxon>
        <taxon>Epidendroideae</taxon>
        <taxon>Malaxideae</taxon>
        <taxon>Dendrobiinae</taxon>
        <taxon>Dendrobium</taxon>
    </lineage>
</organism>
<protein>
    <recommendedName>
        <fullName evidence="3">Ubiquitin-like protease family profile domain-containing protein</fullName>
    </recommendedName>
</protein>
<name>A0A2I0VTJ6_9ASPA</name>
<dbReference type="AlphaFoldDB" id="A0A2I0VTJ6"/>
<reference evidence="1 2" key="1">
    <citation type="journal article" date="2016" name="Sci. Rep.">
        <title>The Dendrobium catenatum Lindl. genome sequence provides insights into polysaccharide synthase, floral development and adaptive evolution.</title>
        <authorList>
            <person name="Zhang G.Q."/>
            <person name="Xu Q."/>
            <person name="Bian C."/>
            <person name="Tsai W.C."/>
            <person name="Yeh C.M."/>
            <person name="Liu K.W."/>
            <person name="Yoshida K."/>
            <person name="Zhang L.S."/>
            <person name="Chang S.B."/>
            <person name="Chen F."/>
            <person name="Shi Y."/>
            <person name="Su Y.Y."/>
            <person name="Zhang Y.Q."/>
            <person name="Chen L.J."/>
            <person name="Yin Y."/>
            <person name="Lin M."/>
            <person name="Huang H."/>
            <person name="Deng H."/>
            <person name="Wang Z.W."/>
            <person name="Zhu S.L."/>
            <person name="Zhao X."/>
            <person name="Deng C."/>
            <person name="Niu S.C."/>
            <person name="Huang J."/>
            <person name="Wang M."/>
            <person name="Liu G.H."/>
            <person name="Yang H.J."/>
            <person name="Xiao X.J."/>
            <person name="Hsiao Y.Y."/>
            <person name="Wu W.L."/>
            <person name="Chen Y.Y."/>
            <person name="Mitsuda N."/>
            <person name="Ohme-Takagi M."/>
            <person name="Luo Y.B."/>
            <person name="Van de Peer Y."/>
            <person name="Liu Z.J."/>
        </authorList>
    </citation>
    <scope>NUCLEOTIDE SEQUENCE [LARGE SCALE GENOMIC DNA]</scope>
    <source>
        <tissue evidence="1">The whole plant</tissue>
    </source>
</reference>
<accession>A0A2I0VTJ6</accession>
<keyword evidence="2" id="KW-1185">Reference proteome</keyword>
<dbReference type="EMBL" id="KZ503248">
    <property type="protein sequence ID" value="PKU66736.1"/>
    <property type="molecule type" value="Genomic_DNA"/>
</dbReference>
<proteinExistence type="predicted"/>
<evidence type="ECO:0000313" key="2">
    <source>
        <dbReference type="Proteomes" id="UP000233837"/>
    </source>
</evidence>
<dbReference type="Proteomes" id="UP000233837">
    <property type="component" value="Unassembled WGS sequence"/>
</dbReference>